<dbReference type="Pfam" id="PF03466">
    <property type="entry name" value="LysR_substrate"/>
    <property type="match status" value="1"/>
</dbReference>
<dbReference type="GO" id="GO:0003677">
    <property type="term" value="F:DNA binding"/>
    <property type="evidence" value="ECO:0007669"/>
    <property type="project" value="UniProtKB-KW"/>
</dbReference>
<evidence type="ECO:0000259" key="5">
    <source>
        <dbReference type="PROSITE" id="PS50931"/>
    </source>
</evidence>
<keyword evidence="2" id="KW-0805">Transcription regulation</keyword>
<dbReference type="SUPFAM" id="SSF53850">
    <property type="entry name" value="Periplasmic binding protein-like II"/>
    <property type="match status" value="1"/>
</dbReference>
<evidence type="ECO:0000256" key="1">
    <source>
        <dbReference type="ARBA" id="ARBA00009437"/>
    </source>
</evidence>
<dbReference type="InterPro" id="IPR036388">
    <property type="entry name" value="WH-like_DNA-bd_sf"/>
</dbReference>
<dbReference type="PROSITE" id="PS50931">
    <property type="entry name" value="HTH_LYSR"/>
    <property type="match status" value="1"/>
</dbReference>
<dbReference type="CDD" id="cd08422">
    <property type="entry name" value="PBP2_CrgA_like"/>
    <property type="match status" value="1"/>
</dbReference>
<evidence type="ECO:0000256" key="2">
    <source>
        <dbReference type="ARBA" id="ARBA00023015"/>
    </source>
</evidence>
<dbReference type="EMBL" id="QCYG01000011">
    <property type="protein sequence ID" value="PVA05424.1"/>
    <property type="molecule type" value="Genomic_DNA"/>
</dbReference>
<feature type="domain" description="HTH lysR-type" evidence="5">
    <location>
        <begin position="1"/>
        <end position="59"/>
    </location>
</feature>
<dbReference type="FunFam" id="1.10.10.10:FF:000001">
    <property type="entry name" value="LysR family transcriptional regulator"/>
    <property type="match status" value="1"/>
</dbReference>
<comment type="similarity">
    <text evidence="1">Belongs to the LysR transcriptional regulatory family.</text>
</comment>
<organism evidence="6 7">
    <name type="scientific">Thalassorhabdomicrobium marinisediminis</name>
    <dbReference type="NCBI Taxonomy" id="2170577"/>
    <lineage>
        <taxon>Bacteria</taxon>
        <taxon>Pseudomonadati</taxon>
        <taxon>Pseudomonadota</taxon>
        <taxon>Alphaproteobacteria</taxon>
        <taxon>Rhodobacterales</taxon>
        <taxon>Paracoccaceae</taxon>
        <taxon>Thalassorhabdomicrobium</taxon>
    </lineage>
</organism>
<keyword evidence="4" id="KW-0804">Transcription</keyword>
<name>A0A2T7FTD1_9RHOB</name>
<keyword evidence="7" id="KW-1185">Reference proteome</keyword>
<dbReference type="InterPro" id="IPR036390">
    <property type="entry name" value="WH_DNA-bd_sf"/>
</dbReference>
<proteinExistence type="inferred from homology"/>
<accession>A0A2T7FTD1</accession>
<dbReference type="RefSeq" id="WP_108642073.1">
    <property type="nucleotide sequence ID" value="NZ_QCYG01000011.1"/>
</dbReference>
<reference evidence="6 7" key="1">
    <citation type="submission" date="2018-04" db="EMBL/GenBank/DDBJ databases">
        <title>Pelagivirga bohaiensis gen. nov., sp. nov., a bacterium isolated from the Bohai Sea.</title>
        <authorList>
            <person name="Ji X."/>
        </authorList>
    </citation>
    <scope>NUCLEOTIDE SEQUENCE [LARGE SCALE GENOMIC DNA]</scope>
    <source>
        <strain evidence="6 7">BH-SD16</strain>
    </source>
</reference>
<dbReference type="InterPro" id="IPR005119">
    <property type="entry name" value="LysR_subst-bd"/>
</dbReference>
<evidence type="ECO:0000256" key="3">
    <source>
        <dbReference type="ARBA" id="ARBA00023125"/>
    </source>
</evidence>
<dbReference type="Gene3D" id="3.40.190.290">
    <property type="match status" value="1"/>
</dbReference>
<dbReference type="InterPro" id="IPR000847">
    <property type="entry name" value="LysR_HTH_N"/>
</dbReference>
<dbReference type="Proteomes" id="UP000244817">
    <property type="component" value="Unassembled WGS sequence"/>
</dbReference>
<dbReference type="AlphaFoldDB" id="A0A2T7FTD1"/>
<dbReference type="PANTHER" id="PTHR30537">
    <property type="entry name" value="HTH-TYPE TRANSCRIPTIONAL REGULATOR"/>
    <property type="match status" value="1"/>
</dbReference>
<gene>
    <name evidence="6" type="ORF">DC363_15540</name>
</gene>
<comment type="caution">
    <text evidence="6">The sequence shown here is derived from an EMBL/GenBank/DDBJ whole genome shotgun (WGS) entry which is preliminary data.</text>
</comment>
<keyword evidence="3" id="KW-0238">DNA-binding</keyword>
<evidence type="ECO:0000313" key="7">
    <source>
        <dbReference type="Proteomes" id="UP000244817"/>
    </source>
</evidence>
<evidence type="ECO:0000256" key="4">
    <source>
        <dbReference type="ARBA" id="ARBA00023163"/>
    </source>
</evidence>
<dbReference type="InterPro" id="IPR058163">
    <property type="entry name" value="LysR-type_TF_proteobact-type"/>
</dbReference>
<dbReference type="GO" id="GO:0003700">
    <property type="term" value="F:DNA-binding transcription factor activity"/>
    <property type="evidence" value="ECO:0007669"/>
    <property type="project" value="InterPro"/>
</dbReference>
<evidence type="ECO:0000313" key="6">
    <source>
        <dbReference type="EMBL" id="PVA05424.1"/>
    </source>
</evidence>
<sequence>MGELESIRVFLAVASQRSFAGAARQLGITPASVTRTIAGLEARLGVQLLVRTTRQVSLTSAGAIYAARAGPLADELAEAANETREAEGIISGSLRISAPLSLGVKILPEVLPRFAALHPRTDLQVSLSDGFVDIVEGGFDLAIRISPPPRDKSTIWRKICKVPRLLVAAPAYLRARGRPEHPEDLADHVCLGYRDDLPEEVWHLSRGRQRHSHKAAGHVCTNNGDLLAQLVRKGEGIALLPQFIIKDALAAGDMVPVLPGWTTPEIWLTLYYPPYEQLPLRVAAFSDFFEAHVGGDSFGADHGISGGG</sequence>
<dbReference type="PANTHER" id="PTHR30537:SF5">
    <property type="entry name" value="HTH-TYPE TRANSCRIPTIONAL ACTIVATOR TTDR-RELATED"/>
    <property type="match status" value="1"/>
</dbReference>
<dbReference type="Gene3D" id="1.10.10.10">
    <property type="entry name" value="Winged helix-like DNA-binding domain superfamily/Winged helix DNA-binding domain"/>
    <property type="match status" value="1"/>
</dbReference>
<dbReference type="OrthoDB" id="9813056at2"/>
<dbReference type="SUPFAM" id="SSF46785">
    <property type="entry name" value="Winged helix' DNA-binding domain"/>
    <property type="match status" value="1"/>
</dbReference>
<protein>
    <submittedName>
        <fullName evidence="6">LysR family transcriptional regulator</fullName>
    </submittedName>
</protein>
<dbReference type="Pfam" id="PF00126">
    <property type="entry name" value="HTH_1"/>
    <property type="match status" value="1"/>
</dbReference>